<dbReference type="Gene3D" id="1.10.287.950">
    <property type="entry name" value="Methyl-accepting chemotaxis protein"/>
    <property type="match status" value="1"/>
</dbReference>
<dbReference type="PANTHER" id="PTHR32089">
    <property type="entry name" value="METHYL-ACCEPTING CHEMOTAXIS PROTEIN MCPB"/>
    <property type="match status" value="1"/>
</dbReference>
<evidence type="ECO:0000313" key="6">
    <source>
        <dbReference type="EMBL" id="MFC5581086.1"/>
    </source>
</evidence>
<evidence type="ECO:0000256" key="4">
    <source>
        <dbReference type="SAM" id="Phobius"/>
    </source>
</evidence>
<protein>
    <submittedName>
        <fullName evidence="6">CHASE3 domain-containing protein</fullName>
    </submittedName>
</protein>
<evidence type="ECO:0000259" key="5">
    <source>
        <dbReference type="PROSITE" id="PS50111"/>
    </source>
</evidence>
<feature type="transmembrane region" description="Helical" evidence="4">
    <location>
        <begin position="12"/>
        <end position="31"/>
    </location>
</feature>
<dbReference type="PANTHER" id="PTHR32089:SF112">
    <property type="entry name" value="LYSOZYME-LIKE PROTEIN-RELATED"/>
    <property type="match status" value="1"/>
</dbReference>
<keyword evidence="7" id="KW-1185">Reference proteome</keyword>
<evidence type="ECO:0000256" key="1">
    <source>
        <dbReference type="ARBA" id="ARBA00004370"/>
    </source>
</evidence>
<dbReference type="CDD" id="cd19410">
    <property type="entry name" value="HK9-like_sensor"/>
    <property type="match status" value="1"/>
</dbReference>
<dbReference type="Pfam" id="PF00015">
    <property type="entry name" value="MCPsignal"/>
    <property type="match status" value="1"/>
</dbReference>
<keyword evidence="4" id="KW-1133">Transmembrane helix</keyword>
<dbReference type="InterPro" id="IPR004089">
    <property type="entry name" value="MCPsignal_dom"/>
</dbReference>
<sequence>MKWTIGTKVGAGYALALFILAVIGFVSYRNTSSYIVAARRRSSTYQVIENFENVLSSLKDTETGQRGYLIVGEDSYLEPYETGKAAVITALKNLRQQVRGDPSQQRLLDALDPLIAAKFAELKETIDLRRAKGVEAATQVVQTNKGKEIMDEIRQKITDGKNEEKALLAQWDTEVNASARQTIFTIVYGIPLALVVLVVFGFLLTRTITRQLRESITLLSSSAAEILATTTQVASGAAETATAVSETTATVEEVKQTAQLANQKARYVSDSAQKASDVSQTGRRAVDDAVQGMHHIQEQMESIAESIVRLSEQSQVIGEIIATVNGLAEQSNLLAVNAAIEATKAGEVGKGFGVVAQEIRSLAEQSKQATAQVRTILGDIQKATSAAVLATEQGNKAVEAGVKQTRETGESIRLLADSVNQAAQAATQIAASSQQQMVGMDQVAMAMESIKQASTQNVAGTRQAEVAAQGLHELGQRLGALIGNRSA</sequence>
<dbReference type="Pfam" id="PF05227">
    <property type="entry name" value="CHASE3"/>
    <property type="match status" value="1"/>
</dbReference>
<comment type="subcellular location">
    <subcellularLocation>
        <location evidence="1">Membrane</location>
    </subcellularLocation>
</comment>
<comment type="caution">
    <text evidence="6">The sequence shown here is derived from an EMBL/GenBank/DDBJ whole genome shotgun (WGS) entry which is preliminary data.</text>
</comment>
<keyword evidence="2 3" id="KW-0807">Transducer</keyword>
<accession>A0ABW0SVN8</accession>
<keyword evidence="4" id="KW-0472">Membrane</keyword>
<feature type="domain" description="Methyl-accepting transducer" evidence="5">
    <location>
        <begin position="215"/>
        <end position="451"/>
    </location>
</feature>
<dbReference type="PROSITE" id="PS50111">
    <property type="entry name" value="CHEMOTAXIS_TRANSDUC_2"/>
    <property type="match status" value="1"/>
</dbReference>
<feature type="transmembrane region" description="Helical" evidence="4">
    <location>
        <begin position="183"/>
        <end position="204"/>
    </location>
</feature>
<dbReference type="RefSeq" id="WP_377326182.1">
    <property type="nucleotide sequence ID" value="NZ_JBHSNG010000006.1"/>
</dbReference>
<evidence type="ECO:0000256" key="2">
    <source>
        <dbReference type="ARBA" id="ARBA00023224"/>
    </source>
</evidence>
<proteinExistence type="predicted"/>
<dbReference type="EMBL" id="JBHSNG010000006">
    <property type="protein sequence ID" value="MFC5581086.1"/>
    <property type="molecule type" value="Genomic_DNA"/>
</dbReference>
<keyword evidence="4" id="KW-0812">Transmembrane</keyword>
<evidence type="ECO:0000256" key="3">
    <source>
        <dbReference type="PROSITE-ProRule" id="PRU00284"/>
    </source>
</evidence>
<organism evidence="6 7">
    <name type="scientific">Rhodanobacter terrae</name>
    <dbReference type="NCBI Taxonomy" id="418647"/>
    <lineage>
        <taxon>Bacteria</taxon>
        <taxon>Pseudomonadati</taxon>
        <taxon>Pseudomonadota</taxon>
        <taxon>Gammaproteobacteria</taxon>
        <taxon>Lysobacterales</taxon>
        <taxon>Rhodanobacteraceae</taxon>
        <taxon>Rhodanobacter</taxon>
    </lineage>
</organism>
<dbReference type="Proteomes" id="UP001596111">
    <property type="component" value="Unassembled WGS sequence"/>
</dbReference>
<dbReference type="InterPro" id="IPR007891">
    <property type="entry name" value="CHASE3"/>
</dbReference>
<evidence type="ECO:0000313" key="7">
    <source>
        <dbReference type="Proteomes" id="UP001596111"/>
    </source>
</evidence>
<name>A0ABW0SVN8_9GAMM</name>
<dbReference type="SUPFAM" id="SSF58104">
    <property type="entry name" value="Methyl-accepting chemotaxis protein (MCP) signaling domain"/>
    <property type="match status" value="1"/>
</dbReference>
<gene>
    <name evidence="6" type="ORF">ACFPPB_08190</name>
</gene>
<reference evidence="7" key="1">
    <citation type="journal article" date="2019" name="Int. J. Syst. Evol. Microbiol.">
        <title>The Global Catalogue of Microorganisms (GCM) 10K type strain sequencing project: providing services to taxonomists for standard genome sequencing and annotation.</title>
        <authorList>
            <consortium name="The Broad Institute Genomics Platform"/>
            <consortium name="The Broad Institute Genome Sequencing Center for Infectious Disease"/>
            <person name="Wu L."/>
            <person name="Ma J."/>
        </authorList>
    </citation>
    <scope>NUCLEOTIDE SEQUENCE [LARGE SCALE GENOMIC DNA]</scope>
    <source>
        <strain evidence="7">CGMCC 1.13587</strain>
    </source>
</reference>
<dbReference type="SMART" id="SM00283">
    <property type="entry name" value="MA"/>
    <property type="match status" value="1"/>
</dbReference>